<organism evidence="2 3">
    <name type="scientific">Colletotrichum plurivorum</name>
    <dbReference type="NCBI Taxonomy" id="2175906"/>
    <lineage>
        <taxon>Eukaryota</taxon>
        <taxon>Fungi</taxon>
        <taxon>Dikarya</taxon>
        <taxon>Ascomycota</taxon>
        <taxon>Pezizomycotina</taxon>
        <taxon>Sordariomycetes</taxon>
        <taxon>Hypocreomycetidae</taxon>
        <taxon>Glomerellales</taxon>
        <taxon>Glomerellaceae</taxon>
        <taxon>Colletotrichum</taxon>
        <taxon>Colletotrichum orchidearum species complex</taxon>
    </lineage>
</organism>
<reference evidence="2" key="1">
    <citation type="journal article" date="2020" name="Phytopathology">
        <title>Genome Sequence Resources of Colletotrichum truncatum, C. plurivorum, C. musicola, and C. sojae: Four Species Pathogenic to Soybean (Glycine max).</title>
        <authorList>
            <person name="Rogerio F."/>
            <person name="Boufleur T.R."/>
            <person name="Ciampi-Guillardi M."/>
            <person name="Sukno S.A."/>
            <person name="Thon M.R."/>
            <person name="Massola Junior N.S."/>
            <person name="Baroncelli R."/>
        </authorList>
    </citation>
    <scope>NUCLEOTIDE SEQUENCE</scope>
    <source>
        <strain evidence="2">LFN00145</strain>
    </source>
</reference>
<feature type="region of interest" description="Disordered" evidence="1">
    <location>
        <begin position="78"/>
        <end position="217"/>
    </location>
</feature>
<feature type="compositionally biased region" description="Basic residues" evidence="1">
    <location>
        <begin position="97"/>
        <end position="110"/>
    </location>
</feature>
<evidence type="ECO:0000313" key="2">
    <source>
        <dbReference type="EMBL" id="KAF6832046.1"/>
    </source>
</evidence>
<dbReference type="AlphaFoldDB" id="A0A8H6KJQ1"/>
<keyword evidence="3" id="KW-1185">Reference proteome</keyword>
<comment type="caution">
    <text evidence="2">The sequence shown here is derived from an EMBL/GenBank/DDBJ whole genome shotgun (WGS) entry which is preliminary data.</text>
</comment>
<sequence>MGLRLTLARPSYPERPPTVDIITGRDRVATPHRKRSVTTVSPFAGIIAAHQPLWVHLVTAEAARDACRGRFRRQLAPSVRSYEKRHRPQQEDASERKRPRRALHSLRRRLCALSRPGRLTAQQRSTGGRDVMSKPPGYVAPTPLPKKRGGWDPRRGILHAPDESSSSAPRHLPLNQSAFPRGQGCDAGESAKLGRPTPRTRGKAITAANQENQERNG</sequence>
<evidence type="ECO:0000256" key="1">
    <source>
        <dbReference type="SAM" id="MobiDB-lite"/>
    </source>
</evidence>
<feature type="compositionally biased region" description="Polar residues" evidence="1">
    <location>
        <begin position="163"/>
        <end position="178"/>
    </location>
</feature>
<dbReference type="Proteomes" id="UP000654918">
    <property type="component" value="Unassembled WGS sequence"/>
</dbReference>
<gene>
    <name evidence="2" type="ORF">CPLU01_06428</name>
</gene>
<protein>
    <submittedName>
        <fullName evidence="2">Uncharacterized protein</fullName>
    </submittedName>
</protein>
<dbReference type="EMBL" id="WIGO01000074">
    <property type="protein sequence ID" value="KAF6832046.1"/>
    <property type="molecule type" value="Genomic_DNA"/>
</dbReference>
<evidence type="ECO:0000313" key="3">
    <source>
        <dbReference type="Proteomes" id="UP000654918"/>
    </source>
</evidence>
<accession>A0A8H6KJQ1</accession>
<proteinExistence type="predicted"/>
<name>A0A8H6KJQ1_9PEZI</name>